<evidence type="ECO:0000313" key="8">
    <source>
        <dbReference type="EMBL" id="EAP86219.1"/>
    </source>
</evidence>
<dbReference type="HOGENOM" id="CLU_040940_5_3_10"/>
<dbReference type="RefSeq" id="WP_013187604.1">
    <property type="nucleotide sequence ID" value="NC_014230.1"/>
</dbReference>
<evidence type="ECO:0000256" key="4">
    <source>
        <dbReference type="ARBA" id="ARBA00022801"/>
    </source>
</evidence>
<dbReference type="EMBL" id="CP002046">
    <property type="protein sequence ID" value="EAP86219.1"/>
    <property type="molecule type" value="Genomic_DNA"/>
</dbReference>
<keyword evidence="6" id="KW-0464">Manganese</keyword>
<dbReference type="GO" id="GO:0046872">
    <property type="term" value="F:metal ion binding"/>
    <property type="evidence" value="ECO:0007669"/>
    <property type="project" value="UniProtKB-KW"/>
</dbReference>
<keyword evidence="4" id="KW-0378">Hydrolase</keyword>
<keyword evidence="3" id="KW-0479">Metal-binding</keyword>
<dbReference type="SUPFAM" id="SSF55811">
    <property type="entry name" value="Nudix"/>
    <property type="match status" value="1"/>
</dbReference>
<dbReference type="eggNOG" id="COG0494">
    <property type="taxonomic scope" value="Bacteria"/>
</dbReference>
<dbReference type="STRING" id="216432.CA2559_09303"/>
<evidence type="ECO:0000259" key="7">
    <source>
        <dbReference type="PROSITE" id="PS51462"/>
    </source>
</evidence>
<dbReference type="InterPro" id="IPR015797">
    <property type="entry name" value="NUDIX_hydrolase-like_dom_sf"/>
</dbReference>
<keyword evidence="9" id="KW-1185">Reference proteome</keyword>
<name>A3U8T3_CROAH</name>
<sequence length="213" mass="24106">MTFDDFKVLASKVENLELPGKKALFKMAPMERVKELKDVDIKALNPREAAVTALFYPNKDNQTFLILILRKTYKGVHSAQIGFPGGKVEPEDKDLKDTAKRETEEEVGVPYDDIQLIKKMTTAYIPPSNFNVHPFIGYIEDTPKLIKQDDEVEDIVLVDIDDFLNEDSLIEETLTTSYATELTVPAFHLNGHVVWGATAMMLSEIKTLFKQVL</sequence>
<dbReference type="Gene3D" id="3.90.79.10">
    <property type="entry name" value="Nucleoside Triphosphate Pyrophosphohydrolase"/>
    <property type="match status" value="1"/>
</dbReference>
<evidence type="ECO:0000256" key="1">
    <source>
        <dbReference type="ARBA" id="ARBA00001936"/>
    </source>
</evidence>
<dbReference type="CDD" id="cd03426">
    <property type="entry name" value="NUDIX_CoAse_Nudt7"/>
    <property type="match status" value="1"/>
</dbReference>
<evidence type="ECO:0000256" key="3">
    <source>
        <dbReference type="ARBA" id="ARBA00022723"/>
    </source>
</evidence>
<gene>
    <name evidence="8" type="ordered locus">CA2559_09303</name>
</gene>
<keyword evidence="5" id="KW-0460">Magnesium</keyword>
<dbReference type="InterPro" id="IPR000086">
    <property type="entry name" value="NUDIX_hydrolase_dom"/>
</dbReference>
<evidence type="ECO:0000313" key="9">
    <source>
        <dbReference type="Proteomes" id="UP000002297"/>
    </source>
</evidence>
<dbReference type="OrthoDB" id="9802805at2"/>
<organism evidence="8 9">
    <name type="scientific">Croceibacter atlanticus (strain ATCC BAA-628 / JCM 21780 / CIP 108009 / IAM 15332 / KCTC 12090 / HTCC2559)</name>
    <dbReference type="NCBI Taxonomy" id="216432"/>
    <lineage>
        <taxon>Bacteria</taxon>
        <taxon>Pseudomonadati</taxon>
        <taxon>Bacteroidota</taxon>
        <taxon>Flavobacteriia</taxon>
        <taxon>Flavobacteriales</taxon>
        <taxon>Flavobacteriaceae</taxon>
        <taxon>Croceibacter</taxon>
    </lineage>
</organism>
<dbReference type="Pfam" id="PF00293">
    <property type="entry name" value="NUDIX"/>
    <property type="match status" value="1"/>
</dbReference>
<protein>
    <recommendedName>
        <fullName evidence="7">Nudix hydrolase domain-containing protein</fullName>
    </recommendedName>
</protein>
<reference evidence="8 9" key="1">
    <citation type="journal article" date="2010" name="J. Bacteriol.">
        <title>The complete genome sequence of Croceibacter atlanticus HTCC2559T.</title>
        <authorList>
            <person name="Oh H.M."/>
            <person name="Kang I."/>
            <person name="Ferriera S."/>
            <person name="Giovannoni S.J."/>
            <person name="Cho J.C."/>
        </authorList>
    </citation>
    <scope>NUCLEOTIDE SEQUENCE [LARGE SCALE GENOMIC DNA]</scope>
    <source>
        <strain evidence="9">ATCC BAA-628 / HTCC2559 / KCTC 12090</strain>
    </source>
</reference>
<comment type="cofactor">
    <cofactor evidence="2">
        <name>Mg(2+)</name>
        <dbReference type="ChEBI" id="CHEBI:18420"/>
    </cofactor>
</comment>
<dbReference type="GeneID" id="89453605"/>
<dbReference type="PANTHER" id="PTHR12992">
    <property type="entry name" value="NUDIX HYDROLASE"/>
    <property type="match status" value="1"/>
</dbReference>
<comment type="cofactor">
    <cofactor evidence="1">
        <name>Mn(2+)</name>
        <dbReference type="ChEBI" id="CHEBI:29035"/>
    </cofactor>
</comment>
<dbReference type="InterPro" id="IPR045121">
    <property type="entry name" value="CoAse"/>
</dbReference>
<evidence type="ECO:0000256" key="5">
    <source>
        <dbReference type="ARBA" id="ARBA00022842"/>
    </source>
</evidence>
<evidence type="ECO:0000256" key="6">
    <source>
        <dbReference type="ARBA" id="ARBA00023211"/>
    </source>
</evidence>
<proteinExistence type="predicted"/>
<feature type="domain" description="Nudix hydrolase" evidence="7">
    <location>
        <begin position="45"/>
        <end position="188"/>
    </location>
</feature>
<dbReference type="Proteomes" id="UP000002297">
    <property type="component" value="Chromosome"/>
</dbReference>
<dbReference type="AlphaFoldDB" id="A3U8T3"/>
<evidence type="ECO:0000256" key="2">
    <source>
        <dbReference type="ARBA" id="ARBA00001946"/>
    </source>
</evidence>
<dbReference type="PANTHER" id="PTHR12992:SF11">
    <property type="entry name" value="MITOCHONDRIAL COENZYME A DIPHOSPHATASE NUDT8"/>
    <property type="match status" value="1"/>
</dbReference>
<accession>A3U8T3</accession>
<dbReference type="KEGG" id="cat:CA2559_09303"/>
<dbReference type="PROSITE" id="PS51462">
    <property type="entry name" value="NUDIX"/>
    <property type="match status" value="1"/>
</dbReference>
<dbReference type="GO" id="GO:0010945">
    <property type="term" value="F:coenzyme A diphosphatase activity"/>
    <property type="evidence" value="ECO:0007669"/>
    <property type="project" value="InterPro"/>
</dbReference>